<name>A0ABV1X1K6_9ACTN</name>
<sequence>MNEELTELAASGATALVSAMGTDLWQEAKRLMSGVLAQARGSRRNELSVALNRPSTATRGAVDAGAVDYWTEALSQLLDRNPDLAQDVMALASLRIPERPDIVIQVNSATDSGEVFAVQHGNQHFASGPNSRDSDSRDSEERP</sequence>
<protein>
    <submittedName>
        <fullName evidence="2">Uncharacterized protein</fullName>
    </submittedName>
</protein>
<feature type="region of interest" description="Disordered" evidence="1">
    <location>
        <begin position="119"/>
        <end position="143"/>
    </location>
</feature>
<organism evidence="2 3">
    <name type="scientific">Streptomyces hyaluromycini</name>
    <dbReference type="NCBI Taxonomy" id="1377993"/>
    <lineage>
        <taxon>Bacteria</taxon>
        <taxon>Bacillati</taxon>
        <taxon>Actinomycetota</taxon>
        <taxon>Actinomycetes</taxon>
        <taxon>Kitasatosporales</taxon>
        <taxon>Streptomycetaceae</taxon>
        <taxon>Streptomyces</taxon>
    </lineage>
</organism>
<reference evidence="2 3" key="1">
    <citation type="submission" date="2024-06" db="EMBL/GenBank/DDBJ databases">
        <title>The Natural Products Discovery Center: Release of the First 8490 Sequenced Strains for Exploring Actinobacteria Biosynthetic Diversity.</title>
        <authorList>
            <person name="Kalkreuter E."/>
            <person name="Kautsar S.A."/>
            <person name="Yang D."/>
            <person name="Bader C.D."/>
            <person name="Teijaro C.N."/>
            <person name="Fluegel L."/>
            <person name="Davis C.M."/>
            <person name="Simpson J.R."/>
            <person name="Lauterbach L."/>
            <person name="Steele A.D."/>
            <person name="Gui C."/>
            <person name="Meng S."/>
            <person name="Li G."/>
            <person name="Viehrig K."/>
            <person name="Ye F."/>
            <person name="Su P."/>
            <person name="Kiefer A.F."/>
            <person name="Nichols A."/>
            <person name="Cepeda A.J."/>
            <person name="Yan W."/>
            <person name="Fan B."/>
            <person name="Jiang Y."/>
            <person name="Adhikari A."/>
            <person name="Zheng C.-J."/>
            <person name="Schuster L."/>
            <person name="Cowan T.M."/>
            <person name="Smanski M.J."/>
            <person name="Chevrette M.G."/>
            <person name="De Carvalho L.P.S."/>
            <person name="Shen B."/>
        </authorList>
    </citation>
    <scope>NUCLEOTIDE SEQUENCE [LARGE SCALE GENOMIC DNA]</scope>
    <source>
        <strain evidence="2 3">NPDC000234</strain>
    </source>
</reference>
<accession>A0ABV1X1K6</accession>
<gene>
    <name evidence="2" type="ORF">ABT404_26060</name>
</gene>
<comment type="caution">
    <text evidence="2">The sequence shown here is derived from an EMBL/GenBank/DDBJ whole genome shotgun (WGS) entry which is preliminary data.</text>
</comment>
<evidence type="ECO:0000313" key="2">
    <source>
        <dbReference type="EMBL" id="MER7182893.1"/>
    </source>
</evidence>
<dbReference type="EMBL" id="JBEPEK010000207">
    <property type="protein sequence ID" value="MER7182893.1"/>
    <property type="molecule type" value="Genomic_DNA"/>
</dbReference>
<proteinExistence type="predicted"/>
<feature type="compositionally biased region" description="Basic and acidic residues" evidence="1">
    <location>
        <begin position="132"/>
        <end position="143"/>
    </location>
</feature>
<evidence type="ECO:0000313" key="3">
    <source>
        <dbReference type="Proteomes" id="UP001474181"/>
    </source>
</evidence>
<dbReference type="Proteomes" id="UP001474181">
    <property type="component" value="Unassembled WGS sequence"/>
</dbReference>
<dbReference type="RefSeq" id="WP_350783919.1">
    <property type="nucleotide sequence ID" value="NZ_JBEPEK010000207.1"/>
</dbReference>
<keyword evidence="3" id="KW-1185">Reference proteome</keyword>
<feature type="compositionally biased region" description="Polar residues" evidence="1">
    <location>
        <begin position="120"/>
        <end position="130"/>
    </location>
</feature>
<evidence type="ECO:0000256" key="1">
    <source>
        <dbReference type="SAM" id="MobiDB-lite"/>
    </source>
</evidence>